<reference evidence="12 13" key="1">
    <citation type="submission" date="2019-01" db="EMBL/GenBank/DDBJ databases">
        <authorList>
            <person name="Chen W.-M."/>
        </authorList>
    </citation>
    <scope>NUCLEOTIDE SEQUENCE [LARGE SCALE GENOMIC DNA]</scope>
    <source>
        <strain evidence="12 13">ICH-3</strain>
    </source>
</reference>
<dbReference type="AlphaFoldDB" id="A0A437JPY8"/>
<dbReference type="PANTHER" id="PTHR35091">
    <property type="entry name" value="FLAGELLAR PROTEIN FLIL"/>
    <property type="match status" value="1"/>
</dbReference>
<proteinExistence type="inferred from homology"/>
<gene>
    <name evidence="12" type="ORF">ENE75_21080</name>
</gene>
<evidence type="ECO:0000256" key="3">
    <source>
        <dbReference type="ARBA" id="ARBA00008281"/>
    </source>
</evidence>
<sequence>MSAAAATADAPAPKGKKKLLIIIIAAVVVLALAGVGAVLMLKKSPAEHEDADDGHAKPAVAKARDPKAAPVFAPLEPFTVNLADKEAERYAQVGITLELVDSSTEGALKTFMPAVRNNILMLLAHKTSAELMERDGKEKLAREVAREAARGLGIELEDEEDEEEDTSSKRKKRKRAPAQELPITAVYFSTFIIQ</sequence>
<accession>A0A437JPY8</accession>
<dbReference type="Pfam" id="PF03748">
    <property type="entry name" value="FliL"/>
    <property type="match status" value="1"/>
</dbReference>
<keyword evidence="12" id="KW-0282">Flagellum</keyword>
<keyword evidence="8 10" id="KW-1133">Transmembrane helix</keyword>
<keyword evidence="6 10" id="KW-0812">Transmembrane</keyword>
<dbReference type="Proteomes" id="UP000288178">
    <property type="component" value="Unassembled WGS sequence"/>
</dbReference>
<evidence type="ECO:0000256" key="9">
    <source>
        <dbReference type="ARBA" id="ARBA00023136"/>
    </source>
</evidence>
<keyword evidence="4" id="KW-1003">Cell membrane</keyword>
<dbReference type="RefSeq" id="WP_128200390.1">
    <property type="nucleotide sequence ID" value="NZ_SACT01000009.1"/>
</dbReference>
<evidence type="ECO:0000313" key="13">
    <source>
        <dbReference type="Proteomes" id="UP000288178"/>
    </source>
</evidence>
<dbReference type="InterPro" id="IPR005503">
    <property type="entry name" value="FliL"/>
</dbReference>
<dbReference type="EMBL" id="SACT01000009">
    <property type="protein sequence ID" value="RVT48856.1"/>
    <property type="molecule type" value="Genomic_DNA"/>
</dbReference>
<evidence type="ECO:0000256" key="1">
    <source>
        <dbReference type="ARBA" id="ARBA00002254"/>
    </source>
</evidence>
<dbReference type="OrthoDB" id="5297029at2"/>
<organism evidence="12 13">
    <name type="scientific">Rubrivivax albus</name>
    <dbReference type="NCBI Taxonomy" id="2499835"/>
    <lineage>
        <taxon>Bacteria</taxon>
        <taxon>Pseudomonadati</taxon>
        <taxon>Pseudomonadota</taxon>
        <taxon>Betaproteobacteria</taxon>
        <taxon>Burkholderiales</taxon>
        <taxon>Sphaerotilaceae</taxon>
        <taxon>Rubrivivax</taxon>
    </lineage>
</organism>
<keyword evidence="12" id="KW-0966">Cell projection</keyword>
<dbReference type="GO" id="GO:0071978">
    <property type="term" value="P:bacterial-type flagellum-dependent swarming motility"/>
    <property type="evidence" value="ECO:0007669"/>
    <property type="project" value="TreeGrafter"/>
</dbReference>
<comment type="subcellular location">
    <subcellularLocation>
        <location evidence="10">Cell inner membrane</location>
    </subcellularLocation>
    <subcellularLocation>
        <location evidence="2">Cell membrane</location>
        <topology evidence="2">Single-pass membrane protein</topology>
    </subcellularLocation>
</comment>
<evidence type="ECO:0000256" key="2">
    <source>
        <dbReference type="ARBA" id="ARBA00004162"/>
    </source>
</evidence>
<evidence type="ECO:0000313" key="12">
    <source>
        <dbReference type="EMBL" id="RVT48856.1"/>
    </source>
</evidence>
<evidence type="ECO:0000256" key="10">
    <source>
        <dbReference type="RuleBase" id="RU364125"/>
    </source>
</evidence>
<evidence type="ECO:0000256" key="8">
    <source>
        <dbReference type="ARBA" id="ARBA00022989"/>
    </source>
</evidence>
<feature type="transmembrane region" description="Helical" evidence="10">
    <location>
        <begin position="19"/>
        <end position="41"/>
    </location>
</feature>
<keyword evidence="13" id="KW-1185">Reference proteome</keyword>
<protein>
    <recommendedName>
        <fullName evidence="10">Flagellar protein FliL</fullName>
    </recommendedName>
</protein>
<name>A0A437JPY8_9BURK</name>
<keyword evidence="9 10" id="KW-0472">Membrane</keyword>
<keyword evidence="12" id="KW-0969">Cilium</keyword>
<keyword evidence="5 10" id="KW-0145">Chemotaxis</keyword>
<evidence type="ECO:0000256" key="11">
    <source>
        <dbReference type="SAM" id="MobiDB-lite"/>
    </source>
</evidence>
<comment type="caution">
    <text evidence="12">The sequence shown here is derived from an EMBL/GenBank/DDBJ whole genome shotgun (WGS) entry which is preliminary data.</text>
</comment>
<dbReference type="GO" id="GO:0005886">
    <property type="term" value="C:plasma membrane"/>
    <property type="evidence" value="ECO:0007669"/>
    <property type="project" value="UniProtKB-SubCell"/>
</dbReference>
<feature type="compositionally biased region" description="Acidic residues" evidence="11">
    <location>
        <begin position="155"/>
        <end position="165"/>
    </location>
</feature>
<evidence type="ECO:0000256" key="5">
    <source>
        <dbReference type="ARBA" id="ARBA00022500"/>
    </source>
</evidence>
<keyword evidence="10" id="KW-0997">Cell inner membrane</keyword>
<dbReference type="PANTHER" id="PTHR35091:SF2">
    <property type="entry name" value="FLAGELLAR PROTEIN FLIL"/>
    <property type="match status" value="1"/>
</dbReference>
<comment type="similarity">
    <text evidence="3 10">Belongs to the FliL family.</text>
</comment>
<evidence type="ECO:0000256" key="6">
    <source>
        <dbReference type="ARBA" id="ARBA00022692"/>
    </source>
</evidence>
<feature type="region of interest" description="Disordered" evidence="11">
    <location>
        <begin position="152"/>
        <end position="177"/>
    </location>
</feature>
<dbReference type="GO" id="GO:0009425">
    <property type="term" value="C:bacterial-type flagellum basal body"/>
    <property type="evidence" value="ECO:0007669"/>
    <property type="project" value="InterPro"/>
</dbReference>
<evidence type="ECO:0000256" key="7">
    <source>
        <dbReference type="ARBA" id="ARBA00022779"/>
    </source>
</evidence>
<comment type="function">
    <text evidence="1 10">Controls the rotational direction of flagella during chemotaxis.</text>
</comment>
<evidence type="ECO:0000256" key="4">
    <source>
        <dbReference type="ARBA" id="ARBA00022475"/>
    </source>
</evidence>
<keyword evidence="7 10" id="KW-0283">Flagellar rotation</keyword>
<dbReference type="GO" id="GO:0006935">
    <property type="term" value="P:chemotaxis"/>
    <property type="evidence" value="ECO:0007669"/>
    <property type="project" value="UniProtKB-KW"/>
</dbReference>